<evidence type="ECO:0000313" key="2">
    <source>
        <dbReference type="EMBL" id="WOO41699.1"/>
    </source>
</evidence>
<feature type="coiled-coil region" evidence="1">
    <location>
        <begin position="122"/>
        <end position="149"/>
    </location>
</feature>
<dbReference type="KEGG" id="puo:RZN69_01265"/>
<evidence type="ECO:0000313" key="3">
    <source>
        <dbReference type="Proteomes" id="UP001304300"/>
    </source>
</evidence>
<accession>A0AAQ3L8P1</accession>
<keyword evidence="3" id="KW-1185">Reference proteome</keyword>
<sequence length="241" mass="26953">MKHFIPILILTACLISHAHGSIESLEQQLSEYQIPVDKGGEVIPSLRIIDGSLNNLIELVEARGITVSAEEGVKDRGLSITLRNLSLNRILGYCTEAAGADWVYSHDMVVIYSDISSLHGSFKRDAKEKRELEAELLQLKLKVEKRKEHKGPLSDLIVTGLSADKVSMKTFVSELSSRSVASDPEGKGINIIFLGSEGKTDLVSYNSGDMELSKILDRVCRRYDYEWEYRKNTILVQKSNR</sequence>
<dbReference type="AlphaFoldDB" id="A0AAQ3L8P1"/>
<evidence type="ECO:0000256" key="1">
    <source>
        <dbReference type="SAM" id="Coils"/>
    </source>
</evidence>
<name>A0AAQ3L8P1_9BACT</name>
<organism evidence="2 3">
    <name type="scientific">Rubellicoccus peritrichatus</name>
    <dbReference type="NCBI Taxonomy" id="3080537"/>
    <lineage>
        <taxon>Bacteria</taxon>
        <taxon>Pseudomonadati</taxon>
        <taxon>Verrucomicrobiota</taxon>
        <taxon>Opitutia</taxon>
        <taxon>Puniceicoccales</taxon>
        <taxon>Cerasicoccaceae</taxon>
        <taxon>Rubellicoccus</taxon>
    </lineage>
</organism>
<keyword evidence="1" id="KW-0175">Coiled coil</keyword>
<dbReference type="Proteomes" id="UP001304300">
    <property type="component" value="Chromosome"/>
</dbReference>
<protein>
    <submittedName>
        <fullName evidence="2">Uncharacterized protein</fullName>
    </submittedName>
</protein>
<reference evidence="2 3" key="1">
    <citation type="submission" date="2023-10" db="EMBL/GenBank/DDBJ databases">
        <title>Rubellicoccus peritrichatus gen. nov., sp. nov., isolated from an algae of coral reef tank.</title>
        <authorList>
            <person name="Luo J."/>
        </authorList>
    </citation>
    <scope>NUCLEOTIDE SEQUENCE [LARGE SCALE GENOMIC DNA]</scope>
    <source>
        <strain evidence="2 3">CR14</strain>
    </source>
</reference>
<proteinExistence type="predicted"/>
<dbReference type="RefSeq" id="WP_317834183.1">
    <property type="nucleotide sequence ID" value="NZ_CP136920.1"/>
</dbReference>
<dbReference type="EMBL" id="CP136920">
    <property type="protein sequence ID" value="WOO41699.1"/>
    <property type="molecule type" value="Genomic_DNA"/>
</dbReference>
<gene>
    <name evidence="2" type="ORF">RZN69_01265</name>
</gene>